<keyword evidence="1" id="KW-0808">Transferase</keyword>
<gene>
    <name evidence="4" type="ORF">M0M57_01645</name>
</gene>
<keyword evidence="2" id="KW-0677">Repeat</keyword>
<dbReference type="SUPFAM" id="SSF52821">
    <property type="entry name" value="Rhodanese/Cell cycle control phosphatase"/>
    <property type="match status" value="2"/>
</dbReference>
<dbReference type="PANTHER" id="PTHR11364:SF27">
    <property type="entry name" value="SULFURTRANSFERASE"/>
    <property type="match status" value="1"/>
</dbReference>
<evidence type="ECO:0000313" key="5">
    <source>
        <dbReference type="Proteomes" id="UP000830583"/>
    </source>
</evidence>
<evidence type="ECO:0000256" key="2">
    <source>
        <dbReference type="ARBA" id="ARBA00022737"/>
    </source>
</evidence>
<proteinExistence type="predicted"/>
<dbReference type="EMBL" id="CP096205">
    <property type="protein sequence ID" value="UPQ79553.1"/>
    <property type="molecule type" value="Genomic_DNA"/>
</dbReference>
<feature type="domain" description="Rhodanese" evidence="3">
    <location>
        <begin position="19"/>
        <end position="137"/>
    </location>
</feature>
<name>A0ABY4KIQ2_9FLAO</name>
<dbReference type="PROSITE" id="PS50206">
    <property type="entry name" value="RHODANESE_3"/>
    <property type="match status" value="2"/>
</dbReference>
<dbReference type="CDD" id="cd01449">
    <property type="entry name" value="TST_Repeat_2"/>
    <property type="match status" value="1"/>
</dbReference>
<dbReference type="CDD" id="cd01448">
    <property type="entry name" value="TST_Repeat_1"/>
    <property type="match status" value="1"/>
</dbReference>
<dbReference type="InterPro" id="IPR036873">
    <property type="entry name" value="Rhodanese-like_dom_sf"/>
</dbReference>
<dbReference type="Pfam" id="PF00581">
    <property type="entry name" value="Rhodanese"/>
    <property type="match status" value="2"/>
</dbReference>
<accession>A0ABY4KIQ2</accession>
<dbReference type="Gene3D" id="3.40.250.10">
    <property type="entry name" value="Rhodanese-like domain"/>
    <property type="match status" value="2"/>
</dbReference>
<reference evidence="4" key="1">
    <citation type="submission" date="2022-04" db="EMBL/GenBank/DDBJ databases">
        <title>Consumption of N2O by Flavobacterium azooxidireducens sp. nov. isolated from Decomposing Leaf Litter of Phragmites australis (Cav.).</title>
        <authorList>
            <person name="Behrendt U."/>
            <person name="Spanner T."/>
            <person name="Augustin J."/>
            <person name="Horn M.A."/>
            <person name="Kolb S."/>
            <person name="Ulrich A."/>
        </authorList>
    </citation>
    <scope>NUCLEOTIDE SEQUENCE</scope>
    <source>
        <strain evidence="4">IGB 4-14</strain>
    </source>
</reference>
<organism evidence="4 5">
    <name type="scientific">Flavobacterium azooxidireducens</name>
    <dbReference type="NCBI Taxonomy" id="1871076"/>
    <lineage>
        <taxon>Bacteria</taxon>
        <taxon>Pseudomonadati</taxon>
        <taxon>Bacteroidota</taxon>
        <taxon>Flavobacteriia</taxon>
        <taxon>Flavobacteriales</taxon>
        <taxon>Flavobacteriaceae</taxon>
        <taxon>Flavobacterium</taxon>
    </lineage>
</organism>
<dbReference type="SMART" id="SM00450">
    <property type="entry name" value="RHOD"/>
    <property type="match status" value="2"/>
</dbReference>
<sequence>MKSKLSPIIQVSELKELHKKNDLIILDVSNGKKTQSNYKQKHLDGALFVDLNTQLAEINEDVSKGGRHPLPTTENFSKLLSTLGITPKTHIILYDDKSGANAAARMWWMLKSVGHEKVQVLDGGFQEAEKQNFPINSNSVNSTPTEEYKIENWKLPLATLIEVEKASKNISNLIIDVRESARYNGETEPIDLVSGHIPNAINIPFSTNLDENGLFLSPEMLREKYKNIFKNNASNDIIVHCGSGVTACHTLLAIDYAGFEIPKLYVGSWSEWSRNNKPIAVSKS</sequence>
<dbReference type="InterPro" id="IPR045078">
    <property type="entry name" value="TST/MPST-like"/>
</dbReference>
<dbReference type="RefSeq" id="WP_248434778.1">
    <property type="nucleotide sequence ID" value="NZ_CP096205.1"/>
</dbReference>
<dbReference type="PANTHER" id="PTHR11364">
    <property type="entry name" value="THIOSULFATE SULFERTANSFERASE"/>
    <property type="match status" value="1"/>
</dbReference>
<dbReference type="Proteomes" id="UP000830583">
    <property type="component" value="Chromosome"/>
</dbReference>
<feature type="domain" description="Rhodanese" evidence="3">
    <location>
        <begin position="173"/>
        <end position="281"/>
    </location>
</feature>
<evidence type="ECO:0000313" key="4">
    <source>
        <dbReference type="EMBL" id="UPQ79553.1"/>
    </source>
</evidence>
<evidence type="ECO:0000259" key="3">
    <source>
        <dbReference type="PROSITE" id="PS50206"/>
    </source>
</evidence>
<evidence type="ECO:0000256" key="1">
    <source>
        <dbReference type="ARBA" id="ARBA00022679"/>
    </source>
</evidence>
<protein>
    <submittedName>
        <fullName evidence="4">Sulfurtransferase</fullName>
    </submittedName>
</protein>
<keyword evidence="5" id="KW-1185">Reference proteome</keyword>
<dbReference type="InterPro" id="IPR001763">
    <property type="entry name" value="Rhodanese-like_dom"/>
</dbReference>